<keyword evidence="3" id="KW-0732">Signal</keyword>
<keyword evidence="2" id="KW-0812">Transmembrane</keyword>
<accession>A0ABV9S1W8</accession>
<feature type="chain" id="PRO_5046949982" evidence="3">
    <location>
        <begin position="33"/>
        <end position="340"/>
    </location>
</feature>
<feature type="compositionally biased region" description="Low complexity" evidence="1">
    <location>
        <begin position="195"/>
        <end position="209"/>
    </location>
</feature>
<keyword evidence="2" id="KW-0472">Membrane</keyword>
<protein>
    <submittedName>
        <fullName evidence="4">Uncharacterized protein</fullName>
    </submittedName>
</protein>
<evidence type="ECO:0000313" key="5">
    <source>
        <dbReference type="Proteomes" id="UP001595859"/>
    </source>
</evidence>
<keyword evidence="2" id="KW-1133">Transmembrane helix</keyword>
<feature type="transmembrane region" description="Helical" evidence="2">
    <location>
        <begin position="310"/>
        <end position="331"/>
    </location>
</feature>
<reference evidence="5" key="1">
    <citation type="journal article" date="2019" name="Int. J. Syst. Evol. Microbiol.">
        <title>The Global Catalogue of Microorganisms (GCM) 10K type strain sequencing project: providing services to taxonomists for standard genome sequencing and annotation.</title>
        <authorList>
            <consortium name="The Broad Institute Genomics Platform"/>
            <consortium name="The Broad Institute Genome Sequencing Center for Infectious Disease"/>
            <person name="Wu L."/>
            <person name="Ma J."/>
        </authorList>
    </citation>
    <scope>NUCLEOTIDE SEQUENCE [LARGE SCALE GENOMIC DNA]</scope>
    <source>
        <strain evidence="5">ZS-22-S1</strain>
    </source>
</reference>
<evidence type="ECO:0000256" key="1">
    <source>
        <dbReference type="SAM" id="MobiDB-lite"/>
    </source>
</evidence>
<name>A0ABV9S1W8_9PSEU</name>
<proteinExistence type="predicted"/>
<evidence type="ECO:0000256" key="2">
    <source>
        <dbReference type="SAM" id="Phobius"/>
    </source>
</evidence>
<keyword evidence="5" id="KW-1185">Reference proteome</keyword>
<evidence type="ECO:0000256" key="3">
    <source>
        <dbReference type="SAM" id="SignalP"/>
    </source>
</evidence>
<feature type="compositionally biased region" description="Gly residues" evidence="1">
    <location>
        <begin position="183"/>
        <end position="194"/>
    </location>
</feature>
<dbReference type="RefSeq" id="WP_378056852.1">
    <property type="nucleotide sequence ID" value="NZ_JBHSIS010000006.1"/>
</dbReference>
<feature type="signal peptide" evidence="3">
    <location>
        <begin position="1"/>
        <end position="32"/>
    </location>
</feature>
<dbReference type="EMBL" id="JBHSIS010000006">
    <property type="protein sequence ID" value="MFC4854938.1"/>
    <property type="molecule type" value="Genomic_DNA"/>
</dbReference>
<gene>
    <name evidence="4" type="ORF">ACFPCV_15645</name>
</gene>
<dbReference type="Proteomes" id="UP001595859">
    <property type="component" value="Unassembled WGS sequence"/>
</dbReference>
<evidence type="ECO:0000313" key="4">
    <source>
        <dbReference type="EMBL" id="MFC4854938.1"/>
    </source>
</evidence>
<organism evidence="4 5">
    <name type="scientific">Actinophytocola glycyrrhizae</name>
    <dbReference type="NCBI Taxonomy" id="2044873"/>
    <lineage>
        <taxon>Bacteria</taxon>
        <taxon>Bacillati</taxon>
        <taxon>Actinomycetota</taxon>
        <taxon>Actinomycetes</taxon>
        <taxon>Pseudonocardiales</taxon>
        <taxon>Pseudonocardiaceae</taxon>
    </lineage>
</organism>
<feature type="region of interest" description="Disordered" evidence="1">
    <location>
        <begin position="177"/>
        <end position="226"/>
    </location>
</feature>
<sequence>MRRRLKSLATAVALVLSMSAAGLLAGSGTAAAAEPIVIGSCAASVEGSPGQPVSLAPAAVLGVVTDAVRAVPVLGPPLAGAANQAFAALPPIPIGALPTGKGYITGGTIANAVTAELKKIPLLGPVLAAVVKTVQGVLSLGCGVTVNGVNAVSAPVQDGADAVADTSEQVTAKVIESIPGLPGAPGGGGGGGTNNPGTNDPGNPGTNDPGTGGGMPAPNQPPLGGLSGVGLDLYQPGLSNFGRWPMADYSNIPFARAGLWAPSPGVRYGGGVPGYSPEFGIVGDTPPDDGVSVAGRAEAIDPPAGQRVELPVLLAVLALSCVMAALVRTWVLRRAPRPAL</sequence>
<comment type="caution">
    <text evidence="4">The sequence shown here is derived from an EMBL/GenBank/DDBJ whole genome shotgun (WGS) entry which is preliminary data.</text>
</comment>